<dbReference type="SUPFAM" id="SSF53300">
    <property type="entry name" value="vWA-like"/>
    <property type="match status" value="1"/>
</dbReference>
<proteinExistence type="evidence at transcript level"/>
<keyword evidence="1" id="KW-0732">Signal</keyword>
<dbReference type="VEuPathDB" id="PiroplasmaDB:BBOV_II002890"/>
<dbReference type="InterPro" id="IPR036465">
    <property type="entry name" value="vWFA_dom_sf"/>
</dbReference>
<feature type="chain" id="PRO_5004546007" evidence="1">
    <location>
        <begin position="21"/>
        <end position="188"/>
    </location>
</feature>
<dbReference type="Gene3D" id="3.40.50.410">
    <property type="entry name" value="von Willebrand factor, type A domain"/>
    <property type="match status" value="1"/>
</dbReference>
<organism evidence="2">
    <name type="scientific">Babesia bovis</name>
    <dbReference type="NCBI Taxonomy" id="5865"/>
    <lineage>
        <taxon>Eukaryota</taxon>
        <taxon>Sar</taxon>
        <taxon>Alveolata</taxon>
        <taxon>Apicomplexa</taxon>
        <taxon>Aconoidasida</taxon>
        <taxon>Piroplasmida</taxon>
        <taxon>Babesiidae</taxon>
        <taxon>Babesia</taxon>
    </lineage>
</organism>
<evidence type="ECO:0000256" key="1">
    <source>
        <dbReference type="SAM" id="SignalP"/>
    </source>
</evidence>
<dbReference type="AlphaFoldDB" id="S6B1J0"/>
<name>S6B1J0_BABBO</name>
<gene>
    <name evidence="2" type="primary">BBOV_II002890</name>
</gene>
<evidence type="ECO:0000313" key="2">
    <source>
        <dbReference type="EMBL" id="BAN65218.1"/>
    </source>
</evidence>
<dbReference type="EMBL" id="AK441424">
    <property type="protein sequence ID" value="BAN65218.1"/>
    <property type="molecule type" value="mRNA"/>
</dbReference>
<protein>
    <submittedName>
        <fullName evidence="2">p18 protein</fullName>
    </submittedName>
</protein>
<accession>S6B1J0</accession>
<sequence>MKFHALSLLAILGLVGTKSSLSHVQYGNNRDSSLLEVPISFLTKLSKLVGTTQKVQPDSTSRASDATHFIILAQSGSNIRSKNGNNAIHEFVNEVTNSIATLNGNNRISLVDFSGITTKWLTKRKINKDTIRHINFKIDKMFERKNRNIQANLGSALKFLREHLYDNGNSYILNDTTTELAFGDTLGN</sequence>
<reference evidence="2" key="1">
    <citation type="journal article" date="2014" name="BMC Genomics">
        <title>The Babesia bovis gene and promoter model: an update from full-length EST analysis.</title>
        <authorList>
            <person name="Yamagishi J."/>
            <person name="Wakaguri H."/>
            <person name="Yokoyama N."/>
            <person name="Yamashita R."/>
            <person name="Suzuki Y."/>
            <person name="Xuan X."/>
            <person name="Igarashi I."/>
        </authorList>
    </citation>
    <scope>NUCLEOTIDE SEQUENCE</scope>
    <source>
        <strain evidence="2">Texas</strain>
    </source>
</reference>
<feature type="signal peptide" evidence="1">
    <location>
        <begin position="1"/>
        <end position="20"/>
    </location>
</feature>